<gene>
    <name evidence="3" type="ORF">E6H00_00985</name>
</gene>
<dbReference type="GO" id="GO:0043190">
    <property type="term" value="C:ATP-binding cassette (ABC) transporter complex"/>
    <property type="evidence" value="ECO:0007669"/>
    <property type="project" value="InterPro"/>
</dbReference>
<dbReference type="GO" id="GO:0042597">
    <property type="term" value="C:periplasmic space"/>
    <property type="evidence" value="ECO:0007669"/>
    <property type="project" value="UniProtKB-ARBA"/>
</dbReference>
<dbReference type="GO" id="GO:0015833">
    <property type="term" value="P:peptide transport"/>
    <property type="evidence" value="ECO:0007669"/>
    <property type="project" value="TreeGrafter"/>
</dbReference>
<evidence type="ECO:0000313" key="4">
    <source>
        <dbReference type="Proteomes" id="UP000318509"/>
    </source>
</evidence>
<comment type="caution">
    <text evidence="3">The sequence shown here is derived from an EMBL/GenBank/DDBJ whole genome shotgun (WGS) entry which is preliminary data.</text>
</comment>
<evidence type="ECO:0000313" key="3">
    <source>
        <dbReference type="EMBL" id="TMI93615.1"/>
    </source>
</evidence>
<dbReference type="InterPro" id="IPR000914">
    <property type="entry name" value="SBP_5_dom"/>
</dbReference>
<dbReference type="SUPFAM" id="SSF53850">
    <property type="entry name" value="Periplasmic binding protein-like II"/>
    <property type="match status" value="1"/>
</dbReference>
<dbReference type="PANTHER" id="PTHR30290">
    <property type="entry name" value="PERIPLASMIC BINDING COMPONENT OF ABC TRANSPORTER"/>
    <property type="match status" value="1"/>
</dbReference>
<keyword evidence="1" id="KW-0732">Signal</keyword>
<name>A0A537KCX1_9BACT</name>
<dbReference type="InterPro" id="IPR030678">
    <property type="entry name" value="Peptide/Ni-bd"/>
</dbReference>
<dbReference type="EMBL" id="VBAK01000020">
    <property type="protein sequence ID" value="TMI93615.1"/>
    <property type="molecule type" value="Genomic_DNA"/>
</dbReference>
<organism evidence="3 4">
    <name type="scientific">Candidatus Segetimicrobium genomatis</name>
    <dbReference type="NCBI Taxonomy" id="2569760"/>
    <lineage>
        <taxon>Bacteria</taxon>
        <taxon>Bacillati</taxon>
        <taxon>Candidatus Sysuimicrobiota</taxon>
        <taxon>Candidatus Sysuimicrobiia</taxon>
        <taxon>Candidatus Sysuimicrobiales</taxon>
        <taxon>Candidatus Segetimicrobiaceae</taxon>
        <taxon>Candidatus Segetimicrobium</taxon>
    </lineage>
</organism>
<reference evidence="3 4" key="1">
    <citation type="journal article" date="2019" name="Nat. Microbiol.">
        <title>Mediterranean grassland soil C-N compound turnover is dependent on rainfall and depth, and is mediated by genomically divergent microorganisms.</title>
        <authorList>
            <person name="Diamond S."/>
            <person name="Andeer P.F."/>
            <person name="Li Z."/>
            <person name="Crits-Christoph A."/>
            <person name="Burstein D."/>
            <person name="Anantharaman K."/>
            <person name="Lane K.R."/>
            <person name="Thomas B.C."/>
            <person name="Pan C."/>
            <person name="Northen T.R."/>
            <person name="Banfield J.F."/>
        </authorList>
    </citation>
    <scope>NUCLEOTIDE SEQUENCE [LARGE SCALE GENOMIC DNA]</scope>
    <source>
        <strain evidence="3">NP_3</strain>
    </source>
</reference>
<proteinExistence type="predicted"/>
<sequence length="547" mass="60643">MAKPLAMIRSGGVSMKRIWTVALAVLLAVPVSFTMAVAAPQPGGTLVYALRDEPDRLDPNLSGLRPSQIVFFQIFDPLIVRDKTDKKFKPWLATSWTVSPDGTVYTFKLRQGVKFHDGTPFDAAAVKFNFDRTHNPSLASRCGGCAVGFYDHAQVVDPSTVKIYLKRSWAPFLDAASLYYRMVSPAGVKQYGDQDFGRHPVGSGPFKFVEWIPNDHITLERYGDYQWPAPILRHSGPAYVERVIIRMLPEDSTRVAALENGEVQVIDNAPAQDFDRLTKDSRFKALVGFVPGVPFDFAINVTKPPTDELAVRQALSYGLDRPTIVKTVFGPFAKVGAFLPAYGLLTPYTYGYDKSADVYRFDPAKARTLLDDAGWKVGPDGIRQKAGKRLIIPVGSWEHGVPEVMQAQLKQIGIDLRLFIATGTAIQTVNENQRKAVTLMSPLPAPRSDPDIVSAFLHSRNVGGGGFNFSFVSDPALDRLLDAQAVEVNEVKRAQILSEAQHMVMEKAYMVAVYNWDNISLKSSKVNDLEFDSIGFFPWLHDAWLSP</sequence>
<dbReference type="Gene3D" id="3.90.76.10">
    <property type="entry name" value="Dipeptide-binding Protein, Domain 1"/>
    <property type="match status" value="1"/>
</dbReference>
<evidence type="ECO:0000259" key="2">
    <source>
        <dbReference type="Pfam" id="PF00496"/>
    </source>
</evidence>
<dbReference type="Pfam" id="PF00496">
    <property type="entry name" value="SBP_bac_5"/>
    <property type="match status" value="1"/>
</dbReference>
<dbReference type="PIRSF" id="PIRSF002741">
    <property type="entry name" value="MppA"/>
    <property type="match status" value="1"/>
</dbReference>
<dbReference type="GO" id="GO:1904680">
    <property type="term" value="F:peptide transmembrane transporter activity"/>
    <property type="evidence" value="ECO:0007669"/>
    <property type="project" value="TreeGrafter"/>
</dbReference>
<feature type="domain" description="Solute-binding protein family 5" evidence="2">
    <location>
        <begin position="87"/>
        <end position="462"/>
    </location>
</feature>
<protein>
    <submittedName>
        <fullName evidence="3">ABC transporter substrate-binding protein</fullName>
    </submittedName>
</protein>
<dbReference type="PANTHER" id="PTHR30290:SF38">
    <property type="entry name" value="D,D-DIPEPTIDE-BINDING PERIPLASMIC PROTEIN DDPA-RELATED"/>
    <property type="match status" value="1"/>
</dbReference>
<dbReference type="CDD" id="cd08492">
    <property type="entry name" value="PBP2_NikA_DppA_OppA_like_15"/>
    <property type="match status" value="1"/>
</dbReference>
<dbReference type="InterPro" id="IPR039424">
    <property type="entry name" value="SBP_5"/>
</dbReference>
<dbReference type="AlphaFoldDB" id="A0A537KCX1"/>
<dbReference type="Gene3D" id="3.10.105.10">
    <property type="entry name" value="Dipeptide-binding Protein, Domain 3"/>
    <property type="match status" value="1"/>
</dbReference>
<dbReference type="Gene3D" id="3.40.190.10">
    <property type="entry name" value="Periplasmic binding protein-like II"/>
    <property type="match status" value="1"/>
</dbReference>
<evidence type="ECO:0000256" key="1">
    <source>
        <dbReference type="ARBA" id="ARBA00022729"/>
    </source>
</evidence>
<accession>A0A537KCX1</accession>
<dbReference type="Proteomes" id="UP000318509">
    <property type="component" value="Unassembled WGS sequence"/>
</dbReference>